<gene>
    <name evidence="2" type="ORF">EHAR0213_LOCUS3147</name>
</gene>
<reference evidence="2" key="1">
    <citation type="submission" date="2021-01" db="EMBL/GenBank/DDBJ databases">
        <authorList>
            <person name="Corre E."/>
            <person name="Pelletier E."/>
            <person name="Niang G."/>
            <person name="Scheremetjew M."/>
            <person name="Finn R."/>
            <person name="Kale V."/>
            <person name="Holt S."/>
            <person name="Cochrane G."/>
            <person name="Meng A."/>
            <person name="Brown T."/>
            <person name="Cohen L."/>
        </authorList>
    </citation>
    <scope>NUCLEOTIDE SEQUENCE</scope>
    <source>
        <strain evidence="2">FSP1.4</strain>
    </source>
</reference>
<feature type="transmembrane region" description="Helical" evidence="1">
    <location>
        <begin position="96"/>
        <end position="116"/>
    </location>
</feature>
<evidence type="ECO:0008006" key="3">
    <source>
        <dbReference type="Google" id="ProtNLM"/>
    </source>
</evidence>
<dbReference type="EMBL" id="HBII01007125">
    <property type="protein sequence ID" value="CAE0344240.1"/>
    <property type="molecule type" value="Transcribed_RNA"/>
</dbReference>
<keyword evidence="1" id="KW-0472">Membrane</keyword>
<feature type="transmembrane region" description="Helical" evidence="1">
    <location>
        <begin position="63"/>
        <end position="84"/>
    </location>
</feature>
<keyword evidence="1" id="KW-1133">Transmembrane helix</keyword>
<protein>
    <recommendedName>
        <fullName evidence="3">Transmembrane protein</fullName>
    </recommendedName>
</protein>
<keyword evidence="1" id="KW-0812">Transmembrane</keyword>
<evidence type="ECO:0000313" key="2">
    <source>
        <dbReference type="EMBL" id="CAE0344240.1"/>
    </source>
</evidence>
<proteinExistence type="predicted"/>
<name>A0A7S3J2P4_9SPIT</name>
<organism evidence="2">
    <name type="scientific">Euplotes harpa</name>
    <dbReference type="NCBI Taxonomy" id="151035"/>
    <lineage>
        <taxon>Eukaryota</taxon>
        <taxon>Sar</taxon>
        <taxon>Alveolata</taxon>
        <taxon>Ciliophora</taxon>
        <taxon>Intramacronucleata</taxon>
        <taxon>Spirotrichea</taxon>
        <taxon>Hypotrichia</taxon>
        <taxon>Euplotida</taxon>
        <taxon>Euplotidae</taxon>
        <taxon>Euplotes</taxon>
    </lineage>
</organism>
<sequence length="125" mass="14359">MLSTKADEGYKSMIVKSPTSFSLSSGTLDRKDKLLFDLLLGDSFFSFLSMVNCRTFDELKLVLFDFNVVFELFFFIFCLVGFLSLCTETTFGPKHLVGLIVILLFTFEIFVFLGMLSRKDVRFPR</sequence>
<dbReference type="AlphaFoldDB" id="A0A7S3J2P4"/>
<accession>A0A7S3J2P4</accession>
<evidence type="ECO:0000256" key="1">
    <source>
        <dbReference type="SAM" id="Phobius"/>
    </source>
</evidence>